<evidence type="ECO:0000256" key="4">
    <source>
        <dbReference type="ARBA" id="ARBA00022490"/>
    </source>
</evidence>
<keyword evidence="8 10" id="KW-0239">DNA-directed DNA polymerase</keyword>
<evidence type="ECO:0000256" key="7">
    <source>
        <dbReference type="ARBA" id="ARBA00022705"/>
    </source>
</evidence>
<evidence type="ECO:0000256" key="3">
    <source>
        <dbReference type="ARBA" id="ARBA00021035"/>
    </source>
</evidence>
<keyword evidence="4 10" id="KW-0963">Cytoplasm</keyword>
<evidence type="ECO:0000256" key="1">
    <source>
        <dbReference type="ARBA" id="ARBA00004496"/>
    </source>
</evidence>
<proteinExistence type="inferred from homology"/>
<comment type="subunit">
    <text evidence="10">Forms a ring-shaped head-to-tail homodimer around DNA.</text>
</comment>
<dbReference type="InterPro" id="IPR022634">
    <property type="entry name" value="DNA_polIII_beta_N"/>
</dbReference>
<evidence type="ECO:0000313" key="14">
    <source>
        <dbReference type="EMBL" id="CAL4041982.1"/>
    </source>
</evidence>
<dbReference type="InterPro" id="IPR046938">
    <property type="entry name" value="DNA_clamp_sf"/>
</dbReference>
<evidence type="ECO:0000256" key="8">
    <source>
        <dbReference type="ARBA" id="ARBA00022932"/>
    </source>
</evidence>
<dbReference type="GO" id="GO:0005737">
    <property type="term" value="C:cytoplasm"/>
    <property type="evidence" value="ECO:0007669"/>
    <property type="project" value="UniProtKB-SubCell"/>
</dbReference>
<dbReference type="GO" id="GO:0009360">
    <property type="term" value="C:DNA polymerase III complex"/>
    <property type="evidence" value="ECO:0007669"/>
    <property type="project" value="InterPro"/>
</dbReference>
<evidence type="ECO:0000259" key="12">
    <source>
        <dbReference type="Pfam" id="PF02767"/>
    </source>
</evidence>
<comment type="similarity">
    <text evidence="2 10">Belongs to the beta sliding clamp family.</text>
</comment>
<comment type="function">
    <text evidence="10">Confers DNA tethering and processivity to DNA polymerases and other proteins. Acts as a clamp, forming a ring around DNA (a reaction catalyzed by the clamp-loading complex) which diffuses in an ATP-independent manner freely and bidirectionally along dsDNA. Initially characterized for its ability to contact the catalytic subunit of DNA polymerase III (Pol III), a complex, multichain enzyme responsible for most of the replicative synthesis in bacteria; Pol III exhibits 3'-5' exonuclease proofreading activity. The beta chain is required for initiation of replication as well as for processivity of DNA replication.</text>
</comment>
<dbReference type="SUPFAM" id="SSF55979">
    <property type="entry name" value="DNA clamp"/>
    <property type="match status" value="3"/>
</dbReference>
<dbReference type="SMART" id="SM00480">
    <property type="entry name" value="POL3Bc"/>
    <property type="match status" value="1"/>
</dbReference>
<feature type="domain" description="DNA polymerase III beta sliding clamp central" evidence="12">
    <location>
        <begin position="132"/>
        <end position="245"/>
    </location>
</feature>
<evidence type="ECO:0000256" key="5">
    <source>
        <dbReference type="ARBA" id="ARBA00022679"/>
    </source>
</evidence>
<dbReference type="Pfam" id="PF02767">
    <property type="entry name" value="DNA_pol3_beta_2"/>
    <property type="match status" value="1"/>
</dbReference>
<evidence type="ECO:0000256" key="10">
    <source>
        <dbReference type="PIRNR" id="PIRNR000804"/>
    </source>
</evidence>
<dbReference type="PANTHER" id="PTHR30478:SF0">
    <property type="entry name" value="BETA SLIDING CLAMP"/>
    <property type="match status" value="1"/>
</dbReference>
<dbReference type="GO" id="GO:0003887">
    <property type="term" value="F:DNA-directed DNA polymerase activity"/>
    <property type="evidence" value="ECO:0007669"/>
    <property type="project" value="UniProtKB-UniRule"/>
</dbReference>
<reference evidence="14" key="1">
    <citation type="submission" date="2024-06" db="EMBL/GenBank/DDBJ databases">
        <authorList>
            <person name="Manzano-Marin A."/>
            <person name="Manzano-Marin A."/>
            <person name="Alejandro Manzano Marin A."/>
        </authorList>
    </citation>
    <scope>NUCLEOTIDE SEQUENCE</scope>
    <source>
        <strain evidence="14">Ancorni-2928</strain>
    </source>
</reference>
<dbReference type="RefSeq" id="WP_367681000.1">
    <property type="nucleotide sequence ID" value="NZ_OZ060371.1"/>
</dbReference>
<dbReference type="GO" id="GO:0006271">
    <property type="term" value="P:DNA strand elongation involved in DNA replication"/>
    <property type="evidence" value="ECO:0007669"/>
    <property type="project" value="TreeGrafter"/>
</dbReference>
<evidence type="ECO:0000256" key="2">
    <source>
        <dbReference type="ARBA" id="ARBA00010752"/>
    </source>
</evidence>
<sequence length="368" mass="42073">MKLTINRDLLLSSVKKIISIVAKNPTMVVIENILIKSQSNKLVLISTNLDVEITSIIDSFSSVLDFEFITSGRKLLEICKVFPKDSEMCIRIKKNSNRIIINYKNSYFKLCTMSSENFPLFKDINKSICFSISKKTFRYLVESIVFSMGNNDIRHYLNGIFFLYKDSKLETVATDGHRMALVSIKKDLNISNFSIIISRKAILEIIKIIKENKGLIFFEIDYKNIFIQVNNTILKSKLIDGKFPNYTNVVLNNFCSKIEINTKLLKLILTRALILSDEQFNGAHISINNNKLIIVAKNSSNEMSKEFIKINYLGTPIEFGVNVKYILDVLNAILGENIIIFLNNPVNNIHIQDKTDSNSIYIIMPLIL</sequence>
<dbReference type="Pfam" id="PF02768">
    <property type="entry name" value="DNA_pol3_beta_3"/>
    <property type="match status" value="1"/>
</dbReference>
<dbReference type="Gene3D" id="3.70.10.10">
    <property type="match status" value="1"/>
</dbReference>
<dbReference type="PANTHER" id="PTHR30478">
    <property type="entry name" value="DNA POLYMERASE III SUBUNIT BETA"/>
    <property type="match status" value="1"/>
</dbReference>
<protein>
    <recommendedName>
        <fullName evidence="3 10">Beta sliding clamp</fullName>
    </recommendedName>
</protein>
<comment type="subcellular location">
    <subcellularLocation>
        <location evidence="1 10">Cytoplasm</location>
    </subcellularLocation>
</comment>
<gene>
    <name evidence="14" type="primary">dnaN</name>
    <name evidence="14" type="ORF">BUANCORI2928_011</name>
</gene>
<dbReference type="PIRSF" id="PIRSF000804">
    <property type="entry name" value="DNA_pol_III_b"/>
    <property type="match status" value="1"/>
</dbReference>
<keyword evidence="9" id="KW-0238">DNA-binding</keyword>
<feature type="domain" description="DNA polymerase III beta sliding clamp C-terminal" evidence="13">
    <location>
        <begin position="253"/>
        <end position="366"/>
    </location>
</feature>
<dbReference type="InterPro" id="IPR022635">
    <property type="entry name" value="DNA_polIII_beta_C"/>
</dbReference>
<dbReference type="AlphaFoldDB" id="A0AAT9IHJ6"/>
<dbReference type="InterPro" id="IPR022637">
    <property type="entry name" value="DNA_polIII_beta_cen"/>
</dbReference>
<evidence type="ECO:0000256" key="9">
    <source>
        <dbReference type="ARBA" id="ARBA00023125"/>
    </source>
</evidence>
<dbReference type="GO" id="GO:0008408">
    <property type="term" value="F:3'-5' exonuclease activity"/>
    <property type="evidence" value="ECO:0007669"/>
    <property type="project" value="InterPro"/>
</dbReference>
<evidence type="ECO:0000259" key="13">
    <source>
        <dbReference type="Pfam" id="PF02768"/>
    </source>
</evidence>
<dbReference type="CDD" id="cd00140">
    <property type="entry name" value="beta_clamp"/>
    <property type="match status" value="1"/>
</dbReference>
<keyword evidence="7 10" id="KW-0235">DNA replication</keyword>
<keyword evidence="6 10" id="KW-0548">Nucleotidyltransferase</keyword>
<dbReference type="GO" id="GO:0003677">
    <property type="term" value="F:DNA binding"/>
    <property type="evidence" value="ECO:0007669"/>
    <property type="project" value="UniProtKB-UniRule"/>
</dbReference>
<organism evidence="14">
    <name type="scientific">Buchnera aphidicola</name>
    <name type="common">Anoecia corni</name>
    <dbReference type="NCBI Taxonomy" id="2994477"/>
    <lineage>
        <taxon>Bacteria</taxon>
        <taxon>Pseudomonadati</taxon>
        <taxon>Pseudomonadota</taxon>
        <taxon>Gammaproteobacteria</taxon>
        <taxon>Enterobacterales</taxon>
        <taxon>Erwiniaceae</taxon>
        <taxon>Buchnera</taxon>
    </lineage>
</organism>
<dbReference type="NCBIfam" id="TIGR00663">
    <property type="entry name" value="dnan"/>
    <property type="match status" value="1"/>
</dbReference>
<dbReference type="Pfam" id="PF00712">
    <property type="entry name" value="DNA_pol3_beta"/>
    <property type="match status" value="1"/>
</dbReference>
<name>A0AAT9IHJ6_9GAMM</name>
<dbReference type="Gene3D" id="3.10.150.10">
    <property type="entry name" value="DNA Polymerase III, subunit A, domain 2"/>
    <property type="match status" value="1"/>
</dbReference>
<feature type="domain" description="DNA polymerase III beta sliding clamp N-terminal" evidence="11">
    <location>
        <begin position="1"/>
        <end position="120"/>
    </location>
</feature>
<evidence type="ECO:0000256" key="6">
    <source>
        <dbReference type="ARBA" id="ARBA00022695"/>
    </source>
</evidence>
<evidence type="ECO:0000259" key="11">
    <source>
        <dbReference type="Pfam" id="PF00712"/>
    </source>
</evidence>
<dbReference type="InterPro" id="IPR001001">
    <property type="entry name" value="DNA_polIII_beta"/>
</dbReference>
<accession>A0AAT9IHJ6</accession>
<dbReference type="EMBL" id="OZ060371">
    <property type="protein sequence ID" value="CAL4041982.1"/>
    <property type="molecule type" value="Genomic_DNA"/>
</dbReference>
<keyword evidence="5 10" id="KW-0808">Transferase</keyword>